<dbReference type="EMBL" id="JAMTCP010000019">
    <property type="protein sequence ID" value="MCP2259692.1"/>
    <property type="molecule type" value="Genomic_DNA"/>
</dbReference>
<proteinExistence type="predicted"/>
<evidence type="ECO:0000313" key="4">
    <source>
        <dbReference type="Proteomes" id="UP001205311"/>
    </source>
</evidence>
<gene>
    <name evidence="3" type="ORF">LX15_003398</name>
</gene>
<name>A0ABT1HVZ9_STRSD</name>
<feature type="chain" id="PRO_5046467305" description="DUF3558 domain-containing protein" evidence="2">
    <location>
        <begin position="22"/>
        <end position="199"/>
    </location>
</feature>
<dbReference type="InterPro" id="IPR024520">
    <property type="entry name" value="DUF3558"/>
</dbReference>
<keyword evidence="2" id="KW-0732">Signal</keyword>
<organism evidence="3 4">
    <name type="scientific">Streptoalloteichus tenebrarius (strain ATCC 17920 / DSM 40477 / JCM 4838 / CBS 697.72 / NBRC 16177 / NCIMB 11028 / NRRL B-12390 / A12253. 1 / ISP 5477)</name>
    <name type="common">Streptomyces tenebrarius</name>
    <dbReference type="NCBI Taxonomy" id="1933"/>
    <lineage>
        <taxon>Bacteria</taxon>
        <taxon>Bacillati</taxon>
        <taxon>Actinomycetota</taxon>
        <taxon>Actinomycetes</taxon>
        <taxon>Pseudonocardiales</taxon>
        <taxon>Pseudonocardiaceae</taxon>
        <taxon>Streptoalloteichus</taxon>
    </lineage>
</organism>
<reference evidence="3 4" key="1">
    <citation type="submission" date="2022-06" db="EMBL/GenBank/DDBJ databases">
        <title>Genomic Encyclopedia of Archaeal and Bacterial Type Strains, Phase II (KMG-II): from individual species to whole genera.</title>
        <authorList>
            <person name="Goeker M."/>
        </authorList>
    </citation>
    <scope>NUCLEOTIDE SEQUENCE [LARGE SCALE GENOMIC DNA]</scope>
    <source>
        <strain evidence="3 4">DSM 40477</strain>
    </source>
</reference>
<comment type="caution">
    <text evidence="3">The sequence shown here is derived from an EMBL/GenBank/DDBJ whole genome shotgun (WGS) entry which is preliminary data.</text>
</comment>
<dbReference type="Proteomes" id="UP001205311">
    <property type="component" value="Unassembled WGS sequence"/>
</dbReference>
<feature type="signal peptide" evidence="2">
    <location>
        <begin position="1"/>
        <end position="21"/>
    </location>
</feature>
<evidence type="ECO:0000313" key="3">
    <source>
        <dbReference type="EMBL" id="MCP2259692.1"/>
    </source>
</evidence>
<accession>A0ABT1HVZ9</accession>
<evidence type="ECO:0000256" key="2">
    <source>
        <dbReference type="SAM" id="SignalP"/>
    </source>
</evidence>
<sequence>MSRRRTALCTLVLLTTIAASACTAQGSPSPSAGRDNNPAPGSSAAKLPPRPKDIPATSIDACKVFGKDQLKTLGLDSEPRKATNGADRFGNQGCIVSKVGGDPYFNYLVIPVPQEGVDAWLKGDRDSDIKQVTVSGFGAVRAHPNGTSGLACSVVVDIADGQSLNVQFTAGTPKSFDQEQLCDRARQGAELAMRTLTQG</sequence>
<dbReference type="Pfam" id="PF12079">
    <property type="entry name" value="DUF3558"/>
    <property type="match status" value="1"/>
</dbReference>
<feature type="region of interest" description="Disordered" evidence="1">
    <location>
        <begin position="23"/>
        <end position="52"/>
    </location>
</feature>
<evidence type="ECO:0000256" key="1">
    <source>
        <dbReference type="SAM" id="MobiDB-lite"/>
    </source>
</evidence>
<keyword evidence="4" id="KW-1185">Reference proteome</keyword>
<evidence type="ECO:0008006" key="5">
    <source>
        <dbReference type="Google" id="ProtNLM"/>
    </source>
</evidence>
<dbReference type="PROSITE" id="PS51257">
    <property type="entry name" value="PROKAR_LIPOPROTEIN"/>
    <property type="match status" value="1"/>
</dbReference>
<protein>
    <recommendedName>
        <fullName evidence="5">DUF3558 domain-containing protein</fullName>
    </recommendedName>
</protein>